<evidence type="ECO:0000313" key="3">
    <source>
        <dbReference type="Proteomes" id="UP000244940"/>
    </source>
</evidence>
<evidence type="ECO:0000313" key="2">
    <source>
        <dbReference type="EMBL" id="PWE28134.1"/>
    </source>
</evidence>
<comment type="caution">
    <text evidence="2">The sequence shown here is derived from an EMBL/GenBank/DDBJ whole genome shotgun (WGS) entry which is preliminary data.</text>
</comment>
<feature type="signal peptide" evidence="1">
    <location>
        <begin position="1"/>
        <end position="34"/>
    </location>
</feature>
<dbReference type="EMBL" id="QEYD01000007">
    <property type="protein sequence ID" value="PWE28134.1"/>
    <property type="molecule type" value="Genomic_DNA"/>
</dbReference>
<proteinExistence type="predicted"/>
<dbReference type="AlphaFoldDB" id="A0A2U2C8L8"/>
<gene>
    <name evidence="2" type="ORF">C4N9_12335</name>
</gene>
<reference evidence="2 3" key="1">
    <citation type="submission" date="2018-05" db="EMBL/GenBank/DDBJ databases">
        <title>Pararhodobacter marina sp. nov., isolated from deep-sea water of the Indian Ocean.</title>
        <authorList>
            <person name="Lai Q.Sr."/>
            <person name="Liu X."/>
            <person name="Shao Z."/>
        </authorList>
    </citation>
    <scope>NUCLEOTIDE SEQUENCE [LARGE SCALE GENOMIC DNA]</scope>
    <source>
        <strain evidence="2 3">CIC4N-9</strain>
    </source>
</reference>
<protein>
    <submittedName>
        <fullName evidence="2">Uncharacterized protein</fullName>
    </submittedName>
</protein>
<dbReference type="Proteomes" id="UP000244940">
    <property type="component" value="Unassembled WGS sequence"/>
</dbReference>
<accession>A0A2U2C8L8</accession>
<sequence length="144" mass="14697">MVSVLSPSRSAPFRAFLRAAPLALLAACAAPAPAPEPAPDAVDRIAAECALLERAETMIGAAGQTAPSGLREGCPGVSARDTRALDEQMASLRAATGAPLPPGVQPGSRAETVYRRMITRGVPVSLARQLTGDPLFAIASHSAT</sequence>
<keyword evidence="1" id="KW-0732">Signal</keyword>
<organism evidence="2 3">
    <name type="scientific">Pararhodobacter marinus</name>
    <dbReference type="NCBI Taxonomy" id="2184063"/>
    <lineage>
        <taxon>Bacteria</taxon>
        <taxon>Pseudomonadati</taxon>
        <taxon>Pseudomonadota</taxon>
        <taxon>Alphaproteobacteria</taxon>
        <taxon>Rhodobacterales</taxon>
        <taxon>Paracoccaceae</taxon>
        <taxon>Pararhodobacter</taxon>
    </lineage>
</organism>
<feature type="chain" id="PRO_5015514245" evidence="1">
    <location>
        <begin position="35"/>
        <end position="144"/>
    </location>
</feature>
<evidence type="ECO:0000256" key="1">
    <source>
        <dbReference type="SAM" id="SignalP"/>
    </source>
</evidence>
<keyword evidence="3" id="KW-1185">Reference proteome</keyword>
<name>A0A2U2C8L8_9RHOB</name>